<dbReference type="STRING" id="1802114.A2719_02350"/>
<dbReference type="Proteomes" id="UP000177480">
    <property type="component" value="Unassembled WGS sequence"/>
</dbReference>
<dbReference type="EMBL" id="MHNK01000007">
    <property type="protein sequence ID" value="OGZ44179.1"/>
    <property type="molecule type" value="Genomic_DNA"/>
</dbReference>
<comment type="caution">
    <text evidence="2">The sequence shown here is derived from an EMBL/GenBank/DDBJ whole genome shotgun (WGS) entry which is preliminary data.</text>
</comment>
<evidence type="ECO:0000313" key="3">
    <source>
        <dbReference type="Proteomes" id="UP000177480"/>
    </source>
</evidence>
<feature type="transmembrane region" description="Helical" evidence="1">
    <location>
        <begin position="35"/>
        <end position="51"/>
    </location>
</feature>
<proteinExistence type="predicted"/>
<reference evidence="2 3" key="1">
    <citation type="journal article" date="2016" name="Nat. Commun.">
        <title>Thousands of microbial genomes shed light on interconnected biogeochemical processes in an aquifer system.</title>
        <authorList>
            <person name="Anantharaman K."/>
            <person name="Brown C.T."/>
            <person name="Hug L.A."/>
            <person name="Sharon I."/>
            <person name="Castelle C.J."/>
            <person name="Probst A.J."/>
            <person name="Thomas B.C."/>
            <person name="Singh A."/>
            <person name="Wilkins M.J."/>
            <person name="Karaoz U."/>
            <person name="Brodie E.L."/>
            <person name="Williams K.H."/>
            <person name="Hubbard S.S."/>
            <person name="Banfield J.F."/>
        </authorList>
    </citation>
    <scope>NUCLEOTIDE SEQUENCE [LARGE SCALE GENOMIC DNA]</scope>
</reference>
<sequence>MQLIFIISGTALGWAGLLGALYLFRVFPRVASVPFYYLLHIIFFVILSVVLRRAGVTYSAGVFAIVVTGILLILGLFYWVFINPSAAARYITVIDWLIPSLFVFVSVYVVTRLVR</sequence>
<gene>
    <name evidence="2" type="ORF">A2719_02350</name>
</gene>
<feature type="transmembrane region" description="Helical" evidence="1">
    <location>
        <begin position="87"/>
        <end position="110"/>
    </location>
</feature>
<keyword evidence="1" id="KW-0472">Membrane</keyword>
<keyword evidence="1" id="KW-1133">Transmembrane helix</keyword>
<evidence type="ECO:0000313" key="2">
    <source>
        <dbReference type="EMBL" id="OGZ44179.1"/>
    </source>
</evidence>
<name>A0A1G2G1K0_9BACT</name>
<keyword evidence="1" id="KW-0812">Transmembrane</keyword>
<accession>A0A1G2G1K0</accession>
<dbReference type="AlphaFoldDB" id="A0A1G2G1K0"/>
<organism evidence="2 3">
    <name type="scientific">Candidatus Ryanbacteria bacterium RIFCSPHIGHO2_01_FULL_45_22</name>
    <dbReference type="NCBI Taxonomy" id="1802114"/>
    <lineage>
        <taxon>Bacteria</taxon>
        <taxon>Candidatus Ryaniibacteriota</taxon>
    </lineage>
</organism>
<feature type="transmembrane region" description="Helical" evidence="1">
    <location>
        <begin position="58"/>
        <end position="81"/>
    </location>
</feature>
<evidence type="ECO:0000256" key="1">
    <source>
        <dbReference type="SAM" id="Phobius"/>
    </source>
</evidence>
<protein>
    <submittedName>
        <fullName evidence="2">Uncharacterized protein</fullName>
    </submittedName>
</protein>